<dbReference type="InterPro" id="IPR002364">
    <property type="entry name" value="Quin_OxRdtase/zeta-crystal_CS"/>
</dbReference>
<dbReference type="STRING" id="251221.gene:10761106"/>
<dbReference type="SUPFAM" id="SSF50129">
    <property type="entry name" value="GroES-like"/>
    <property type="match status" value="1"/>
</dbReference>
<dbReference type="InParanoid" id="Q7NFD5"/>
<gene>
    <name evidence="7" type="ordered locus">glr3591</name>
</gene>
<dbReference type="PROSITE" id="PS01162">
    <property type="entry name" value="QOR_ZETA_CRYSTAL"/>
    <property type="match status" value="1"/>
</dbReference>
<dbReference type="InterPro" id="IPR036291">
    <property type="entry name" value="NAD(P)-bd_dom_sf"/>
</dbReference>
<evidence type="ECO:0000256" key="2">
    <source>
        <dbReference type="ARBA" id="ARBA00011881"/>
    </source>
</evidence>
<evidence type="ECO:0000256" key="5">
    <source>
        <dbReference type="ARBA" id="ARBA00022884"/>
    </source>
</evidence>
<dbReference type="PhylomeDB" id="Q7NFD5"/>
<feature type="domain" description="Enoyl reductase (ER)" evidence="6">
    <location>
        <begin position="10"/>
        <end position="221"/>
    </location>
</feature>
<dbReference type="InterPro" id="IPR013154">
    <property type="entry name" value="ADH-like_N"/>
</dbReference>
<dbReference type="Gene3D" id="3.90.180.10">
    <property type="entry name" value="Medium-chain alcohol dehydrogenases, catalytic domain"/>
    <property type="match status" value="1"/>
</dbReference>
<dbReference type="OrthoDB" id="9792162at2"/>
<protein>
    <submittedName>
        <fullName evidence="7">Glr3591 protein</fullName>
    </submittedName>
</protein>
<dbReference type="EMBL" id="BA000045">
    <property type="protein sequence ID" value="BAC91532.1"/>
    <property type="molecule type" value="Genomic_DNA"/>
</dbReference>
<dbReference type="InterPro" id="IPR011032">
    <property type="entry name" value="GroES-like_sf"/>
</dbReference>
<dbReference type="SUPFAM" id="SSF51735">
    <property type="entry name" value="NAD(P)-binding Rossmann-fold domains"/>
    <property type="match status" value="1"/>
</dbReference>
<dbReference type="PANTHER" id="PTHR44154">
    <property type="entry name" value="QUINONE OXIDOREDUCTASE"/>
    <property type="match status" value="1"/>
</dbReference>
<keyword evidence="8" id="KW-1185">Reference proteome</keyword>
<dbReference type="InterPro" id="IPR051603">
    <property type="entry name" value="Zinc-ADH_QOR/CCCR"/>
</dbReference>
<keyword evidence="3" id="KW-0963">Cytoplasm</keyword>
<dbReference type="InterPro" id="IPR020843">
    <property type="entry name" value="ER"/>
</dbReference>
<dbReference type="AlphaFoldDB" id="Q7NFD5"/>
<accession>Q7NFD5</accession>
<keyword evidence="5" id="KW-0694">RNA-binding</keyword>
<evidence type="ECO:0000256" key="3">
    <source>
        <dbReference type="ARBA" id="ARBA00022490"/>
    </source>
</evidence>
<comment type="subunit">
    <text evidence="2">Homotetramer.</text>
</comment>
<reference evidence="7 8" key="2">
    <citation type="journal article" date="2003" name="DNA Res.">
        <title>Complete genome structure of Gloeobacter violaceus PCC 7421, a cyanobacterium that lacks thylakoids (supplement).</title>
        <authorList>
            <person name="Nakamura Y."/>
            <person name="Kaneko T."/>
            <person name="Sato S."/>
            <person name="Mimuro M."/>
            <person name="Miyashita H."/>
            <person name="Tsuchiya T."/>
            <person name="Sasamoto S."/>
            <person name="Watanabe A."/>
            <person name="Kawashima K."/>
            <person name="Kishida Y."/>
            <person name="Kiyokawa C."/>
            <person name="Kohara M."/>
            <person name="Matsumoto M."/>
            <person name="Matsuno A."/>
            <person name="Nakazaki N."/>
            <person name="Shimpo S."/>
            <person name="Takeuchi C."/>
            <person name="Yamada M."/>
            <person name="Tabata S."/>
        </authorList>
    </citation>
    <scope>NUCLEOTIDE SEQUENCE [LARGE SCALE GENOMIC DNA]</scope>
    <source>
        <strain evidence="8">ATCC 29082 / PCC 7421</strain>
    </source>
</reference>
<dbReference type="GO" id="GO:0003723">
    <property type="term" value="F:RNA binding"/>
    <property type="evidence" value="ECO:0007669"/>
    <property type="project" value="UniProtKB-KW"/>
</dbReference>
<dbReference type="HOGENOM" id="CLU_026673_21_3_3"/>
<evidence type="ECO:0000313" key="8">
    <source>
        <dbReference type="Proteomes" id="UP000000557"/>
    </source>
</evidence>
<dbReference type="KEGG" id="gvi:glr3591"/>
<sequence>MQAAVIESFGGPQVFEYRHLPVPVPKGRELLIRVKATSVNPLDCQIRRGNYKEQVSLPAILGHDVSGVVEAVGDAVRDFAEGDEVFYVPRIFGGPGSYAQYHVVEEAIVAHKPANLSHAQAAALPLAGGTAWDALVVRAALRVGESILIHAGAGGVGSLAVQLARAMGAQKSRVARLSAAAHFSNRQIHEQAYRRSVPGCLGHRNQLAACSASSALATASGSP</sequence>
<name>Q7NFD5_GLOVI</name>
<dbReference type="GO" id="GO:0016491">
    <property type="term" value="F:oxidoreductase activity"/>
    <property type="evidence" value="ECO:0007669"/>
    <property type="project" value="InterPro"/>
</dbReference>
<proteinExistence type="predicted"/>
<dbReference type="RefSeq" id="WP_011143580.1">
    <property type="nucleotide sequence ID" value="NC_005125.1"/>
</dbReference>
<organism evidence="7 8">
    <name type="scientific">Gloeobacter violaceus (strain ATCC 29082 / PCC 7421)</name>
    <dbReference type="NCBI Taxonomy" id="251221"/>
    <lineage>
        <taxon>Bacteria</taxon>
        <taxon>Bacillati</taxon>
        <taxon>Cyanobacteriota</taxon>
        <taxon>Cyanophyceae</taxon>
        <taxon>Gloeobacterales</taxon>
        <taxon>Gloeobacteraceae</taxon>
        <taxon>Gloeobacter</taxon>
    </lineage>
</organism>
<dbReference type="Proteomes" id="UP000000557">
    <property type="component" value="Chromosome"/>
</dbReference>
<dbReference type="SMART" id="SM00829">
    <property type="entry name" value="PKS_ER"/>
    <property type="match status" value="1"/>
</dbReference>
<reference evidence="7 8" key="1">
    <citation type="journal article" date="2003" name="DNA Res.">
        <title>Complete genome structure of Gloeobacter violaceus PCC 7421, a cyanobacterium that lacks thylakoids.</title>
        <authorList>
            <person name="Nakamura Y."/>
            <person name="Kaneko T."/>
            <person name="Sato S."/>
            <person name="Mimuro M."/>
            <person name="Miyashita H."/>
            <person name="Tsuchiya T."/>
            <person name="Sasamoto S."/>
            <person name="Watanabe A."/>
            <person name="Kawashima K."/>
            <person name="Kishida Y."/>
            <person name="Kiyokawa C."/>
            <person name="Kohara M."/>
            <person name="Matsumoto M."/>
            <person name="Matsuno A."/>
            <person name="Nakazaki N."/>
            <person name="Shimpo S."/>
            <person name="Takeuchi C."/>
            <person name="Yamada M."/>
            <person name="Tabata S."/>
        </authorList>
    </citation>
    <scope>NUCLEOTIDE SEQUENCE [LARGE SCALE GENOMIC DNA]</scope>
    <source>
        <strain evidence="8">ATCC 29082 / PCC 7421</strain>
    </source>
</reference>
<evidence type="ECO:0000256" key="1">
    <source>
        <dbReference type="ARBA" id="ARBA00004496"/>
    </source>
</evidence>
<evidence type="ECO:0000256" key="4">
    <source>
        <dbReference type="ARBA" id="ARBA00022857"/>
    </source>
</evidence>
<dbReference type="GO" id="GO:0008270">
    <property type="term" value="F:zinc ion binding"/>
    <property type="evidence" value="ECO:0007669"/>
    <property type="project" value="InterPro"/>
</dbReference>
<dbReference type="GO" id="GO:0005737">
    <property type="term" value="C:cytoplasm"/>
    <property type="evidence" value="ECO:0007669"/>
    <property type="project" value="UniProtKB-SubCell"/>
</dbReference>
<dbReference type="Pfam" id="PF08240">
    <property type="entry name" value="ADH_N"/>
    <property type="match status" value="1"/>
</dbReference>
<evidence type="ECO:0000313" key="7">
    <source>
        <dbReference type="EMBL" id="BAC91532.1"/>
    </source>
</evidence>
<evidence type="ECO:0000259" key="6">
    <source>
        <dbReference type="SMART" id="SM00829"/>
    </source>
</evidence>
<dbReference type="eggNOG" id="COG0604">
    <property type="taxonomic scope" value="Bacteria"/>
</dbReference>
<keyword evidence="4" id="KW-0521">NADP</keyword>
<comment type="subcellular location">
    <subcellularLocation>
        <location evidence="1">Cytoplasm</location>
    </subcellularLocation>
</comment>
<dbReference type="EnsemblBacteria" id="BAC91532">
    <property type="protein sequence ID" value="BAC91532"/>
    <property type="gene ID" value="BAC91532"/>
</dbReference>
<dbReference type="PANTHER" id="PTHR44154:SF1">
    <property type="entry name" value="QUINONE OXIDOREDUCTASE"/>
    <property type="match status" value="1"/>
</dbReference>